<feature type="region of interest" description="Disordered" evidence="1">
    <location>
        <begin position="1"/>
        <end position="36"/>
    </location>
</feature>
<sequence>MRNKKMPAGNMHKTIKSTIKSTLRPKASTPDKSNSGLSSVIVARQPVFANDLTIWGYEVLFRSVHGNNPDQLDDFDDIVATRSVLSDGLGLITPSLSEKQRLLVNFPAPLLEDRTAKLLSPETGVVEILETVQPTRKVLTAVAELKADGYMIALDDFVGQRELLPFIPYVDLVKVEVLGLDYRQLQIIVQKIMSIKKVRLLAEKIEDKETLENCKGLGFTLFQGYYFARPELKHGKKINPSEMAKVRLISMLNDPDFKINEVSKIVQSDAALSLKLFRYLNSSAVGLNTRVESVERGLSILGSERLIQWLTATVLSQLASDNLSSQVALNAALAGFFLSALVKIKNTDLHDIGLTSDGSFLFGLLISLKPLLGDSFNELVGNMPIQTSIIEALLHDEGPYTVWIPLLNGYERNNLTAIQDFCQTYLISEQRVNETYFRSSAIVHAMFDKQD</sequence>
<dbReference type="EMBL" id="CP123443">
    <property type="protein sequence ID" value="WGK68677.1"/>
    <property type="molecule type" value="Genomic_DNA"/>
</dbReference>
<name>A0ABY8MFD4_9SPIO</name>
<evidence type="ECO:0000259" key="2">
    <source>
        <dbReference type="PROSITE" id="PS51833"/>
    </source>
</evidence>
<dbReference type="Gene3D" id="1.10.3210.10">
    <property type="entry name" value="Hypothetical protein af1432"/>
    <property type="match status" value="1"/>
</dbReference>
<dbReference type="InterPro" id="IPR001633">
    <property type="entry name" value="EAL_dom"/>
</dbReference>
<dbReference type="Pfam" id="PF08668">
    <property type="entry name" value="HDOD"/>
    <property type="match status" value="1"/>
</dbReference>
<accession>A0ABY8MFD4</accession>
<dbReference type="InterPro" id="IPR014408">
    <property type="entry name" value="dGMP_Pdiesterase_EAL/HD-GYP"/>
</dbReference>
<dbReference type="RefSeq" id="WP_326926863.1">
    <property type="nucleotide sequence ID" value="NZ_CP123443.1"/>
</dbReference>
<protein>
    <submittedName>
        <fullName evidence="3">HDOD domain-containing protein</fullName>
    </submittedName>
</protein>
<reference evidence="3 4" key="1">
    <citation type="submission" date="2023-04" db="EMBL/GenBank/DDBJ databases">
        <title>Spirochaete genome identified in red abalone sample constitutes a novel genus.</title>
        <authorList>
            <person name="Sharma S.P."/>
            <person name="Purcell C.M."/>
            <person name="Hyde J.R."/>
            <person name="Severin A.J."/>
        </authorList>
    </citation>
    <scope>NUCLEOTIDE SEQUENCE [LARGE SCALE GENOMIC DNA]</scope>
    <source>
        <strain evidence="3 4">SP-2023</strain>
    </source>
</reference>
<dbReference type="InterPro" id="IPR052340">
    <property type="entry name" value="RNase_Y/CdgJ"/>
</dbReference>
<dbReference type="SUPFAM" id="SSF141868">
    <property type="entry name" value="EAL domain-like"/>
    <property type="match status" value="1"/>
</dbReference>
<dbReference type="PROSITE" id="PS51833">
    <property type="entry name" value="HDOD"/>
    <property type="match status" value="1"/>
</dbReference>
<keyword evidence="4" id="KW-1185">Reference proteome</keyword>
<gene>
    <name evidence="3" type="ORF">P0082_09330</name>
</gene>
<organism evidence="3 4">
    <name type="scientific">Candidatus Haliotispira prima</name>
    <dbReference type="NCBI Taxonomy" id="3034016"/>
    <lineage>
        <taxon>Bacteria</taxon>
        <taxon>Pseudomonadati</taxon>
        <taxon>Spirochaetota</taxon>
        <taxon>Spirochaetia</taxon>
        <taxon>Spirochaetales</taxon>
        <taxon>Spirochaetaceae</taxon>
        <taxon>Candidatus Haliotispira</taxon>
    </lineage>
</organism>
<evidence type="ECO:0000313" key="3">
    <source>
        <dbReference type="EMBL" id="WGK68677.1"/>
    </source>
</evidence>
<dbReference type="Proteomes" id="UP001228690">
    <property type="component" value="Chromosome"/>
</dbReference>
<dbReference type="SUPFAM" id="SSF109604">
    <property type="entry name" value="HD-domain/PDEase-like"/>
    <property type="match status" value="1"/>
</dbReference>
<dbReference type="PIRSF" id="PIRSF003180">
    <property type="entry name" value="DiGMPpdiest_YuxH"/>
    <property type="match status" value="1"/>
</dbReference>
<evidence type="ECO:0000256" key="1">
    <source>
        <dbReference type="SAM" id="MobiDB-lite"/>
    </source>
</evidence>
<dbReference type="SMART" id="SM00052">
    <property type="entry name" value="EAL"/>
    <property type="match status" value="1"/>
</dbReference>
<dbReference type="PANTHER" id="PTHR33525">
    <property type="match status" value="1"/>
</dbReference>
<dbReference type="Gene3D" id="3.20.20.450">
    <property type="entry name" value="EAL domain"/>
    <property type="match status" value="1"/>
</dbReference>
<evidence type="ECO:0000313" key="4">
    <source>
        <dbReference type="Proteomes" id="UP001228690"/>
    </source>
</evidence>
<feature type="domain" description="HDOD" evidence="2">
    <location>
        <begin position="238"/>
        <end position="431"/>
    </location>
</feature>
<dbReference type="InterPro" id="IPR013976">
    <property type="entry name" value="HDOD"/>
</dbReference>
<dbReference type="InterPro" id="IPR035919">
    <property type="entry name" value="EAL_sf"/>
</dbReference>
<dbReference type="PANTHER" id="PTHR33525:SF4">
    <property type="entry name" value="CYCLIC DI-GMP PHOSPHODIESTERASE CDGJ"/>
    <property type="match status" value="1"/>
</dbReference>
<dbReference type="Pfam" id="PF00563">
    <property type="entry name" value="EAL"/>
    <property type="match status" value="1"/>
</dbReference>
<proteinExistence type="predicted"/>